<evidence type="ECO:0000313" key="2">
    <source>
        <dbReference type="EMBL" id="WAQ96455.1"/>
    </source>
</evidence>
<evidence type="ECO:0000256" key="1">
    <source>
        <dbReference type="SAM" id="MobiDB-lite"/>
    </source>
</evidence>
<sequence>MGKQGIGKPQKSKKHKKLKKTIGNEDTVDPTFVSSKRGKQQNLPVPDGELDVQHVPRKLKDMLHAKHAMSETKLKKKKTLKKKRKRGKLSDELLKEGATSRPMARIPRFEQGKFEKDGDFIRRVEMETHRVIMRSKMENKYKVDLMEDQNNITNLKMKKRPTSENKKQRSRDKKQKKKEAKQEKKIDKQIGFSGLTDRVSFGEVAMEPPTLTARPRKANSDNEKPRPGKRSLLLKEMMGGPSSSKDPEPSSQPHLAVPKTSSQRQPGQTLKRKFLSPVQQQITDYQRQNAISMYRQIRDQKYQRNNLKT</sequence>
<feature type="region of interest" description="Disordered" evidence="1">
    <location>
        <begin position="67"/>
        <end position="111"/>
    </location>
</feature>
<evidence type="ECO:0000313" key="3">
    <source>
        <dbReference type="Proteomes" id="UP001164746"/>
    </source>
</evidence>
<feature type="compositionally biased region" description="Polar residues" evidence="1">
    <location>
        <begin position="241"/>
        <end position="268"/>
    </location>
</feature>
<feature type="compositionally biased region" description="Basic residues" evidence="1">
    <location>
        <begin position="74"/>
        <end position="87"/>
    </location>
</feature>
<protein>
    <submittedName>
        <fullName evidence="2">CC137-like protein</fullName>
    </submittedName>
</protein>
<dbReference type="Proteomes" id="UP001164746">
    <property type="component" value="Chromosome 2"/>
</dbReference>
<feature type="region of interest" description="Disordered" evidence="1">
    <location>
        <begin position="148"/>
        <end position="280"/>
    </location>
</feature>
<reference evidence="2" key="1">
    <citation type="submission" date="2022-11" db="EMBL/GenBank/DDBJ databases">
        <title>Centuries of genome instability and evolution in soft-shell clam transmissible cancer (bioRxiv).</title>
        <authorList>
            <person name="Hart S.F.M."/>
            <person name="Yonemitsu M.A."/>
            <person name="Giersch R.M."/>
            <person name="Beal B.F."/>
            <person name="Arriagada G."/>
            <person name="Davis B.W."/>
            <person name="Ostrander E.A."/>
            <person name="Goff S.P."/>
            <person name="Metzger M.J."/>
        </authorList>
    </citation>
    <scope>NUCLEOTIDE SEQUENCE</scope>
    <source>
        <strain evidence="2">MELC-2E11</strain>
        <tissue evidence="2">Siphon/mantle</tissue>
    </source>
</reference>
<dbReference type="PANTHER" id="PTHR21838">
    <property type="entry name" value="COILED-COIL DOMAIN-CONTAINING PROTEIN 137"/>
    <property type="match status" value="1"/>
</dbReference>
<dbReference type="InterPro" id="IPR026680">
    <property type="entry name" value="CCDC137"/>
</dbReference>
<gene>
    <name evidence="2" type="ORF">MAR_029145</name>
</gene>
<name>A0ABY7DN79_MYAAR</name>
<dbReference type="PANTHER" id="PTHR21838:SF2">
    <property type="entry name" value="COILED-COIL DOMAIN-CONTAINING PROTEIN 137"/>
    <property type="match status" value="1"/>
</dbReference>
<proteinExistence type="predicted"/>
<feature type="compositionally biased region" description="Basic residues" evidence="1">
    <location>
        <begin position="168"/>
        <end position="179"/>
    </location>
</feature>
<feature type="compositionally biased region" description="Basic residues" evidence="1">
    <location>
        <begin position="10"/>
        <end position="20"/>
    </location>
</feature>
<keyword evidence="3" id="KW-1185">Reference proteome</keyword>
<organism evidence="2 3">
    <name type="scientific">Mya arenaria</name>
    <name type="common">Soft-shell clam</name>
    <dbReference type="NCBI Taxonomy" id="6604"/>
    <lineage>
        <taxon>Eukaryota</taxon>
        <taxon>Metazoa</taxon>
        <taxon>Spiralia</taxon>
        <taxon>Lophotrochozoa</taxon>
        <taxon>Mollusca</taxon>
        <taxon>Bivalvia</taxon>
        <taxon>Autobranchia</taxon>
        <taxon>Heteroconchia</taxon>
        <taxon>Euheterodonta</taxon>
        <taxon>Imparidentia</taxon>
        <taxon>Neoheterodontei</taxon>
        <taxon>Myida</taxon>
        <taxon>Myoidea</taxon>
        <taxon>Myidae</taxon>
        <taxon>Mya</taxon>
    </lineage>
</organism>
<accession>A0ABY7DN79</accession>
<feature type="region of interest" description="Disordered" evidence="1">
    <location>
        <begin position="1"/>
        <end position="52"/>
    </location>
</feature>
<dbReference type="EMBL" id="CP111013">
    <property type="protein sequence ID" value="WAQ96455.1"/>
    <property type="molecule type" value="Genomic_DNA"/>
</dbReference>